<dbReference type="PANTHER" id="PTHR36507:SF1">
    <property type="entry name" value="BLL1555 PROTEIN"/>
    <property type="match status" value="1"/>
</dbReference>
<proteinExistence type="predicted"/>
<evidence type="ECO:0000259" key="1">
    <source>
        <dbReference type="Pfam" id="PF13473"/>
    </source>
</evidence>
<gene>
    <name evidence="2" type="ORF">GCM10009768_08300</name>
</gene>
<dbReference type="SUPFAM" id="SSF49503">
    <property type="entry name" value="Cupredoxins"/>
    <property type="match status" value="1"/>
</dbReference>
<sequence length="137" mass="14299">MSGAVRTRRPAANAVLGRRALLGGALGLVGVGAAALVGCTPAKPKFVPSEDGVQAAVTVKVVDNAYEPAEVSIAPGQAVRWEFIGPDQHDVIQSDGEFASKLQREGSYTHRFAKAGDYAYLCSIHPEMKGVVHVTAA</sequence>
<dbReference type="InterPro" id="IPR052721">
    <property type="entry name" value="ET_Amicyanin"/>
</dbReference>
<dbReference type="EMBL" id="BAAAOB010000001">
    <property type="protein sequence ID" value="GAA1781657.1"/>
    <property type="molecule type" value="Genomic_DNA"/>
</dbReference>
<evidence type="ECO:0000313" key="3">
    <source>
        <dbReference type="Proteomes" id="UP001500851"/>
    </source>
</evidence>
<protein>
    <recommendedName>
        <fullName evidence="1">EfeO-type cupredoxin-like domain-containing protein</fullName>
    </recommendedName>
</protein>
<organism evidence="2 3">
    <name type="scientific">Leucobacter iarius</name>
    <dbReference type="NCBI Taxonomy" id="333963"/>
    <lineage>
        <taxon>Bacteria</taxon>
        <taxon>Bacillati</taxon>
        <taxon>Actinomycetota</taxon>
        <taxon>Actinomycetes</taxon>
        <taxon>Micrococcales</taxon>
        <taxon>Microbacteriaceae</taxon>
        <taxon>Leucobacter</taxon>
    </lineage>
</organism>
<accession>A0ABN2LA98</accession>
<dbReference type="Gene3D" id="2.60.40.420">
    <property type="entry name" value="Cupredoxins - blue copper proteins"/>
    <property type="match status" value="1"/>
</dbReference>
<reference evidence="2 3" key="1">
    <citation type="journal article" date="2019" name="Int. J. Syst. Evol. Microbiol.">
        <title>The Global Catalogue of Microorganisms (GCM) 10K type strain sequencing project: providing services to taxonomists for standard genome sequencing and annotation.</title>
        <authorList>
            <consortium name="The Broad Institute Genomics Platform"/>
            <consortium name="The Broad Institute Genome Sequencing Center for Infectious Disease"/>
            <person name="Wu L."/>
            <person name="Ma J."/>
        </authorList>
    </citation>
    <scope>NUCLEOTIDE SEQUENCE [LARGE SCALE GENOMIC DNA]</scope>
    <source>
        <strain evidence="2 3">JCM 14736</strain>
    </source>
</reference>
<comment type="caution">
    <text evidence="2">The sequence shown here is derived from an EMBL/GenBank/DDBJ whole genome shotgun (WGS) entry which is preliminary data.</text>
</comment>
<dbReference type="PANTHER" id="PTHR36507">
    <property type="entry name" value="BLL1555 PROTEIN"/>
    <property type="match status" value="1"/>
</dbReference>
<keyword evidence="3" id="KW-1185">Reference proteome</keyword>
<feature type="domain" description="EfeO-type cupredoxin-like" evidence="1">
    <location>
        <begin position="43"/>
        <end position="132"/>
    </location>
</feature>
<name>A0ABN2LA98_9MICO</name>
<dbReference type="InterPro" id="IPR028096">
    <property type="entry name" value="EfeO_Cupredoxin"/>
</dbReference>
<dbReference type="Pfam" id="PF13473">
    <property type="entry name" value="Cupredoxin_1"/>
    <property type="match status" value="1"/>
</dbReference>
<dbReference type="Proteomes" id="UP001500851">
    <property type="component" value="Unassembled WGS sequence"/>
</dbReference>
<dbReference type="InterPro" id="IPR008972">
    <property type="entry name" value="Cupredoxin"/>
</dbReference>
<evidence type="ECO:0000313" key="2">
    <source>
        <dbReference type="EMBL" id="GAA1781657.1"/>
    </source>
</evidence>